<feature type="compositionally biased region" description="Basic and acidic residues" evidence="1">
    <location>
        <begin position="28"/>
        <end position="38"/>
    </location>
</feature>
<accession>A0A547PI90</accession>
<dbReference type="Pfam" id="PF00665">
    <property type="entry name" value="rve"/>
    <property type="match status" value="1"/>
</dbReference>
<comment type="caution">
    <text evidence="3">The sequence shown here is derived from an EMBL/GenBank/DDBJ whole genome shotgun (WGS) entry which is preliminary data.</text>
</comment>
<feature type="domain" description="Integrase catalytic" evidence="2">
    <location>
        <begin position="186"/>
        <end position="321"/>
    </location>
</feature>
<feature type="compositionally biased region" description="Polar residues" evidence="1">
    <location>
        <begin position="166"/>
        <end position="175"/>
    </location>
</feature>
<dbReference type="InterPro" id="IPR036397">
    <property type="entry name" value="RNaseH_sf"/>
</dbReference>
<organism evidence="3 4">
    <name type="scientific">Palleronia caenipelagi</name>
    <dbReference type="NCBI Taxonomy" id="2489174"/>
    <lineage>
        <taxon>Bacteria</taxon>
        <taxon>Pseudomonadati</taxon>
        <taxon>Pseudomonadota</taxon>
        <taxon>Alphaproteobacteria</taxon>
        <taxon>Rhodobacterales</taxon>
        <taxon>Roseobacteraceae</taxon>
        <taxon>Palleronia</taxon>
    </lineage>
</organism>
<dbReference type="OrthoDB" id="9803878at2"/>
<keyword evidence="4" id="KW-1185">Reference proteome</keyword>
<dbReference type="GO" id="GO:0003676">
    <property type="term" value="F:nucleic acid binding"/>
    <property type="evidence" value="ECO:0007669"/>
    <property type="project" value="InterPro"/>
</dbReference>
<dbReference type="GO" id="GO:0015074">
    <property type="term" value="P:DNA integration"/>
    <property type="evidence" value="ECO:0007669"/>
    <property type="project" value="InterPro"/>
</dbReference>
<dbReference type="AlphaFoldDB" id="A0A547PI90"/>
<name>A0A547PI90_9RHOB</name>
<dbReference type="NCBIfam" id="NF033516">
    <property type="entry name" value="transpos_IS3"/>
    <property type="match status" value="1"/>
</dbReference>
<evidence type="ECO:0000256" key="1">
    <source>
        <dbReference type="SAM" id="MobiDB-lite"/>
    </source>
</evidence>
<proteinExistence type="predicted"/>
<evidence type="ECO:0000259" key="2">
    <source>
        <dbReference type="PROSITE" id="PS50994"/>
    </source>
</evidence>
<dbReference type="InterPro" id="IPR025948">
    <property type="entry name" value="HTH-like_dom"/>
</dbReference>
<gene>
    <name evidence="3" type="ORF">FEV53_19855</name>
</gene>
<sequence length="321" mass="36229">MAAGDRGVRLDGGQTSPEGGRRRVGTVAKREQASRGGERDLAKGLRFFRSKGGETTMNKHAFITAHKAQYAVSTLCRLVRLSRSWFYGHDASWAACQGREARRAAQDVALLERIRHFFKASKYRYGSKRIHQDLRADGERVSERRVARIMRENRISAGQRKPRKPVTTNSNHKLTPSPNLLGRSFHCTIPNTVWLADISYVDTGEGWLYLAAVKDVASREIVGWSMAKHLKAELCCDALRMALNRRGPVPGLILHSDRGVQYASGDYRKIIHRAKLIQSMSRKGECLDNAPMESFFSSLKKELVHRQRFATRAHARAAIFE</sequence>
<feature type="region of interest" description="Disordered" evidence="1">
    <location>
        <begin position="1"/>
        <end position="38"/>
    </location>
</feature>
<dbReference type="InterPro" id="IPR012337">
    <property type="entry name" value="RNaseH-like_sf"/>
</dbReference>
<dbReference type="Gene3D" id="3.30.420.10">
    <property type="entry name" value="Ribonuclease H-like superfamily/Ribonuclease H"/>
    <property type="match status" value="1"/>
</dbReference>
<dbReference type="PROSITE" id="PS50994">
    <property type="entry name" value="INTEGRASE"/>
    <property type="match status" value="1"/>
</dbReference>
<evidence type="ECO:0000313" key="3">
    <source>
        <dbReference type="EMBL" id="TRD13848.1"/>
    </source>
</evidence>
<evidence type="ECO:0000313" key="4">
    <source>
        <dbReference type="Proteomes" id="UP000318590"/>
    </source>
</evidence>
<dbReference type="EMBL" id="VFSV01000105">
    <property type="protein sequence ID" value="TRD13848.1"/>
    <property type="molecule type" value="Genomic_DNA"/>
</dbReference>
<dbReference type="InterPro" id="IPR001584">
    <property type="entry name" value="Integrase_cat-core"/>
</dbReference>
<dbReference type="Pfam" id="PF13333">
    <property type="entry name" value="rve_2"/>
    <property type="match status" value="1"/>
</dbReference>
<dbReference type="Pfam" id="PF13276">
    <property type="entry name" value="HTH_21"/>
    <property type="match status" value="1"/>
</dbReference>
<dbReference type="PANTHER" id="PTHR46889">
    <property type="entry name" value="TRANSPOSASE INSF FOR INSERTION SEQUENCE IS3B-RELATED"/>
    <property type="match status" value="1"/>
</dbReference>
<dbReference type="Proteomes" id="UP000318590">
    <property type="component" value="Unassembled WGS sequence"/>
</dbReference>
<feature type="region of interest" description="Disordered" evidence="1">
    <location>
        <begin position="155"/>
        <end position="175"/>
    </location>
</feature>
<protein>
    <submittedName>
        <fullName evidence="3">IS3 family transposase</fullName>
    </submittedName>
</protein>
<dbReference type="InterPro" id="IPR048020">
    <property type="entry name" value="Transpos_IS3"/>
</dbReference>
<dbReference type="InterPro" id="IPR050900">
    <property type="entry name" value="Transposase_IS3/IS150/IS904"/>
</dbReference>
<reference evidence="3 4" key="1">
    <citation type="submission" date="2019-06" db="EMBL/GenBank/DDBJ databases">
        <title>Paenimaribius caenipelagi gen. nov., sp. nov., isolated from a tidal flat.</title>
        <authorList>
            <person name="Yoon J.-H."/>
        </authorList>
    </citation>
    <scope>NUCLEOTIDE SEQUENCE [LARGE SCALE GENOMIC DNA]</scope>
    <source>
        <strain evidence="3 4">JBTF-M29</strain>
    </source>
</reference>
<dbReference type="SUPFAM" id="SSF53098">
    <property type="entry name" value="Ribonuclease H-like"/>
    <property type="match status" value="1"/>
</dbReference>
<dbReference type="PANTHER" id="PTHR46889:SF4">
    <property type="entry name" value="TRANSPOSASE INSO FOR INSERTION SEQUENCE ELEMENT IS911B-RELATED"/>
    <property type="match status" value="1"/>
</dbReference>